<dbReference type="PANTHER" id="PTHR10491">
    <property type="entry name" value="DTDP-4-DEHYDRORHAMNOSE REDUCTASE"/>
    <property type="match status" value="1"/>
</dbReference>
<dbReference type="InterPro" id="IPR005913">
    <property type="entry name" value="dTDP_dehydrorham_reduct"/>
</dbReference>
<evidence type="ECO:0000256" key="3">
    <source>
        <dbReference type="ARBA" id="ARBA00012929"/>
    </source>
</evidence>
<dbReference type="GO" id="GO:0005829">
    <property type="term" value="C:cytosol"/>
    <property type="evidence" value="ECO:0007669"/>
    <property type="project" value="TreeGrafter"/>
</dbReference>
<dbReference type="GO" id="GO:0008831">
    <property type="term" value="F:dTDP-4-dehydrorhamnose reductase activity"/>
    <property type="evidence" value="ECO:0007669"/>
    <property type="project" value="UniProtKB-EC"/>
</dbReference>
<gene>
    <name evidence="8" type="primary">rfbD</name>
    <name evidence="8" type="ORF">OFBG_01076</name>
</gene>
<comment type="function">
    <text evidence="6">Catalyzes the reduction of dTDP-6-deoxy-L-lyxo-4-hexulose to yield dTDP-L-rhamnose.</text>
</comment>
<comment type="pathway">
    <text evidence="1 6">Carbohydrate biosynthesis; dTDP-L-rhamnose biosynthesis.</text>
</comment>
<dbReference type="Pfam" id="PF04321">
    <property type="entry name" value="RmlD_sub_bind"/>
    <property type="match status" value="1"/>
</dbReference>
<dbReference type="OrthoDB" id="9803892at2"/>
<dbReference type="InterPro" id="IPR036291">
    <property type="entry name" value="NAD(P)-bd_dom_sf"/>
</dbReference>
<dbReference type="AlphaFoldDB" id="C3XA22"/>
<proteinExistence type="inferred from homology"/>
<dbReference type="SUPFAM" id="SSF51735">
    <property type="entry name" value="NAD(P)-binding Rossmann-fold domains"/>
    <property type="match status" value="1"/>
</dbReference>
<keyword evidence="9" id="KW-1185">Reference proteome</keyword>
<evidence type="ECO:0000256" key="2">
    <source>
        <dbReference type="ARBA" id="ARBA00010944"/>
    </source>
</evidence>
<keyword evidence="6" id="KW-0521">NADP</keyword>
<protein>
    <recommendedName>
        <fullName evidence="4 6">dTDP-4-dehydrorhamnose reductase</fullName>
        <ecNumber evidence="3 6">1.1.1.133</ecNumber>
    </recommendedName>
</protein>
<dbReference type="GeneID" id="77134954"/>
<dbReference type="Gene3D" id="3.40.50.720">
    <property type="entry name" value="NAD(P)-binding Rossmann-like Domain"/>
    <property type="match status" value="1"/>
</dbReference>
<comment type="similarity">
    <text evidence="2 6">Belongs to the dTDP-4-dehydrorhamnose reductase family.</text>
</comment>
<dbReference type="GO" id="GO:0019305">
    <property type="term" value="P:dTDP-rhamnose biosynthetic process"/>
    <property type="evidence" value="ECO:0007669"/>
    <property type="project" value="UniProtKB-UniPathway"/>
</dbReference>
<evidence type="ECO:0000256" key="1">
    <source>
        <dbReference type="ARBA" id="ARBA00004781"/>
    </source>
</evidence>
<sequence length="278" mass="31255">MYLVTGAGGQLGMELRVLLKDSAIYVDRNELDISSETDVRRFLQQNSFDCIINCAAYTAVDKAEDEPVLADAVNHLGAKWLAKYGRTIIHISTDYVFDGAHSKPYLEDDPTYPVSVYGQSKLRGEQAVLNNAETAVIIRTAWLYSAHGSNFLKTMLRLGRERDHLNVVSDQVGTPTFAGDLAKAIVRILPKVKAGKKNIYHFTNEGVCSWYDFAHAIMKIAGLSCKVHPIESKNYPTKATRPFYSVLNKEKIKSDFKLEIPHWRDALIEVLNDMKEVE</sequence>
<reference evidence="8 9" key="1">
    <citation type="submission" date="2009-02" db="EMBL/GenBank/DDBJ databases">
        <title>The Genome Sequence of Oxalobacter formigenes OXCC13.</title>
        <authorList>
            <consortium name="The Broad Institute Genome Sequencing Platform"/>
            <person name="Ward D."/>
            <person name="Young S.K."/>
            <person name="Kodira C.D."/>
            <person name="Zeng Q."/>
            <person name="Koehrsen M."/>
            <person name="Alvarado L."/>
            <person name="Berlin A."/>
            <person name="Borenstein D."/>
            <person name="Chen Z."/>
            <person name="Engels R."/>
            <person name="Freedman E."/>
            <person name="Gellesch M."/>
            <person name="Goldberg J."/>
            <person name="Griggs A."/>
            <person name="Gujja S."/>
            <person name="Heiman D."/>
            <person name="Hepburn T."/>
            <person name="Howarth C."/>
            <person name="Jen D."/>
            <person name="Larson L."/>
            <person name="Lewis B."/>
            <person name="Mehta T."/>
            <person name="Park D."/>
            <person name="Pearson M."/>
            <person name="Roberts A."/>
            <person name="Saif S."/>
            <person name="Shea T."/>
            <person name="Shenoy N."/>
            <person name="Sisk P."/>
            <person name="Stolte C."/>
            <person name="Sykes S."/>
            <person name="Walk T."/>
            <person name="White J."/>
            <person name="Yandava C."/>
            <person name="Allison M.J."/>
            <person name="Lander E."/>
            <person name="Nusbaum C."/>
            <person name="Galagan J."/>
            <person name="Birren B."/>
        </authorList>
    </citation>
    <scope>NUCLEOTIDE SEQUENCE [LARGE SCALE GENOMIC DNA]</scope>
    <source>
        <strain evidence="8 9">OXCC13</strain>
    </source>
</reference>
<evidence type="ECO:0000256" key="5">
    <source>
        <dbReference type="ARBA" id="ARBA00048200"/>
    </source>
</evidence>
<name>C3XA22_OXAFO</name>
<dbReference type="CDD" id="cd05254">
    <property type="entry name" value="dTDP_HR_like_SDR_e"/>
    <property type="match status" value="1"/>
</dbReference>
<dbReference type="Proteomes" id="UP000005089">
    <property type="component" value="Unassembled WGS sequence"/>
</dbReference>
<dbReference type="STRING" id="847.BRW83_1066"/>
<dbReference type="EC" id="1.1.1.133" evidence="3 6"/>
<comment type="catalytic activity">
    <reaction evidence="5 6">
        <text>dTDP-beta-L-rhamnose + NADP(+) = dTDP-4-dehydro-beta-L-rhamnose + NADPH + H(+)</text>
        <dbReference type="Rhea" id="RHEA:21796"/>
        <dbReference type="ChEBI" id="CHEBI:15378"/>
        <dbReference type="ChEBI" id="CHEBI:57510"/>
        <dbReference type="ChEBI" id="CHEBI:57783"/>
        <dbReference type="ChEBI" id="CHEBI:58349"/>
        <dbReference type="ChEBI" id="CHEBI:62830"/>
        <dbReference type="EC" id="1.1.1.133"/>
    </reaction>
</comment>
<dbReference type="UniPathway" id="UPA00124"/>
<comment type="cofactor">
    <cofactor evidence="6">
        <name>Mg(2+)</name>
        <dbReference type="ChEBI" id="CHEBI:18420"/>
    </cofactor>
    <text evidence="6">Binds 1 Mg(2+) ion per monomer.</text>
</comment>
<dbReference type="Gene3D" id="3.90.25.10">
    <property type="entry name" value="UDP-galactose 4-epimerase, domain 1"/>
    <property type="match status" value="1"/>
</dbReference>
<dbReference type="PANTHER" id="PTHR10491:SF4">
    <property type="entry name" value="METHIONINE ADENOSYLTRANSFERASE 2 SUBUNIT BETA"/>
    <property type="match status" value="1"/>
</dbReference>
<dbReference type="NCBIfam" id="TIGR01214">
    <property type="entry name" value="rmlD"/>
    <property type="match status" value="1"/>
</dbReference>
<accession>C3XA22</accession>
<dbReference type="EMBL" id="GG658170">
    <property type="protein sequence ID" value="EEO30048.1"/>
    <property type="molecule type" value="Genomic_DNA"/>
</dbReference>
<evidence type="ECO:0000313" key="8">
    <source>
        <dbReference type="EMBL" id="EEO30048.1"/>
    </source>
</evidence>
<dbReference type="eggNOG" id="COG1091">
    <property type="taxonomic scope" value="Bacteria"/>
</dbReference>
<dbReference type="RefSeq" id="WP_005880909.1">
    <property type="nucleotide sequence ID" value="NZ_CP019430.1"/>
</dbReference>
<evidence type="ECO:0000259" key="7">
    <source>
        <dbReference type="Pfam" id="PF04321"/>
    </source>
</evidence>
<evidence type="ECO:0000256" key="6">
    <source>
        <dbReference type="RuleBase" id="RU364082"/>
    </source>
</evidence>
<dbReference type="HOGENOM" id="CLU_045518_1_2_4"/>
<dbReference type="InterPro" id="IPR029903">
    <property type="entry name" value="RmlD-like-bd"/>
</dbReference>
<organism evidence="8 9">
    <name type="scientific">Oxalobacter formigenes OXCC13</name>
    <dbReference type="NCBI Taxonomy" id="556269"/>
    <lineage>
        <taxon>Bacteria</taxon>
        <taxon>Pseudomonadati</taxon>
        <taxon>Pseudomonadota</taxon>
        <taxon>Betaproteobacteria</taxon>
        <taxon>Burkholderiales</taxon>
        <taxon>Oxalobacteraceae</taxon>
        <taxon>Oxalobacter</taxon>
    </lineage>
</organism>
<feature type="domain" description="RmlD-like substrate binding" evidence="7">
    <location>
        <begin position="3"/>
        <end position="274"/>
    </location>
</feature>
<evidence type="ECO:0000313" key="9">
    <source>
        <dbReference type="Proteomes" id="UP000005089"/>
    </source>
</evidence>
<evidence type="ECO:0000256" key="4">
    <source>
        <dbReference type="ARBA" id="ARBA00017099"/>
    </source>
</evidence>
<keyword evidence="6 8" id="KW-0560">Oxidoreductase</keyword>